<reference evidence="2" key="2">
    <citation type="submission" date="2015-01" db="EMBL/GenBank/DDBJ databases">
        <title>Evolutionary Origins and Diversification of the Mycorrhizal Mutualists.</title>
        <authorList>
            <consortium name="DOE Joint Genome Institute"/>
            <consortium name="Mycorrhizal Genomics Consortium"/>
            <person name="Kohler A."/>
            <person name="Kuo A."/>
            <person name="Nagy L.G."/>
            <person name="Floudas D."/>
            <person name="Copeland A."/>
            <person name="Barry K.W."/>
            <person name="Cichocki N."/>
            <person name="Veneault-Fourrey C."/>
            <person name="LaButti K."/>
            <person name="Lindquist E.A."/>
            <person name="Lipzen A."/>
            <person name="Lundell T."/>
            <person name="Morin E."/>
            <person name="Murat C."/>
            <person name="Riley R."/>
            <person name="Ohm R."/>
            <person name="Sun H."/>
            <person name="Tunlid A."/>
            <person name="Henrissat B."/>
            <person name="Grigoriev I.V."/>
            <person name="Hibbett D.S."/>
            <person name="Martin F."/>
        </authorList>
    </citation>
    <scope>NUCLEOTIDE SEQUENCE [LARGE SCALE GENOMIC DNA]</scope>
    <source>
        <strain evidence="2">MUT 4182</strain>
    </source>
</reference>
<organism evidence="1 2">
    <name type="scientific">Tulasnella calospora MUT 4182</name>
    <dbReference type="NCBI Taxonomy" id="1051891"/>
    <lineage>
        <taxon>Eukaryota</taxon>
        <taxon>Fungi</taxon>
        <taxon>Dikarya</taxon>
        <taxon>Basidiomycota</taxon>
        <taxon>Agaricomycotina</taxon>
        <taxon>Agaricomycetes</taxon>
        <taxon>Cantharellales</taxon>
        <taxon>Tulasnellaceae</taxon>
        <taxon>Tulasnella</taxon>
    </lineage>
</organism>
<evidence type="ECO:0000313" key="2">
    <source>
        <dbReference type="Proteomes" id="UP000054248"/>
    </source>
</evidence>
<proteinExistence type="predicted"/>
<name>A0A0C3LDW0_9AGAM</name>
<dbReference type="AlphaFoldDB" id="A0A0C3LDW0"/>
<gene>
    <name evidence="1" type="ORF">M407DRAFT_18933</name>
</gene>
<evidence type="ECO:0008006" key="3">
    <source>
        <dbReference type="Google" id="ProtNLM"/>
    </source>
</evidence>
<sequence>MTKTKEYMSILHNLKQKGIVHYIEQTTEKRGKDHEPTWDCWIEVKKLLHVSLDPESQGQCYWHSARTKGEARNEAARLVLYAIQYYERGLVDVPRAGFPVYG</sequence>
<dbReference type="Gene3D" id="3.30.160.20">
    <property type="match status" value="1"/>
</dbReference>
<reference evidence="1 2" key="1">
    <citation type="submission" date="2014-04" db="EMBL/GenBank/DDBJ databases">
        <authorList>
            <consortium name="DOE Joint Genome Institute"/>
            <person name="Kuo A."/>
            <person name="Girlanda M."/>
            <person name="Perotto S."/>
            <person name="Kohler A."/>
            <person name="Nagy L.G."/>
            <person name="Floudas D."/>
            <person name="Copeland A."/>
            <person name="Barry K.W."/>
            <person name="Cichocki N."/>
            <person name="Veneault-Fourrey C."/>
            <person name="LaButti K."/>
            <person name="Lindquist E.A."/>
            <person name="Lipzen A."/>
            <person name="Lundell T."/>
            <person name="Morin E."/>
            <person name="Murat C."/>
            <person name="Sun H."/>
            <person name="Tunlid A."/>
            <person name="Henrissat B."/>
            <person name="Grigoriev I.V."/>
            <person name="Hibbett D.S."/>
            <person name="Martin F."/>
            <person name="Nordberg H.P."/>
            <person name="Cantor M.N."/>
            <person name="Hua S.X."/>
        </authorList>
    </citation>
    <scope>NUCLEOTIDE SEQUENCE [LARGE SCALE GENOMIC DNA]</scope>
    <source>
        <strain evidence="1 2">MUT 4182</strain>
    </source>
</reference>
<protein>
    <recommendedName>
        <fullName evidence="3">DRBM domain-containing protein</fullName>
    </recommendedName>
</protein>
<dbReference type="Proteomes" id="UP000054248">
    <property type="component" value="Unassembled WGS sequence"/>
</dbReference>
<dbReference type="EMBL" id="KN822957">
    <property type="protein sequence ID" value="KIO32123.1"/>
    <property type="molecule type" value="Genomic_DNA"/>
</dbReference>
<dbReference type="OrthoDB" id="10467824at2759"/>
<evidence type="ECO:0000313" key="1">
    <source>
        <dbReference type="EMBL" id="KIO32123.1"/>
    </source>
</evidence>
<accession>A0A0C3LDW0</accession>
<keyword evidence="2" id="KW-1185">Reference proteome</keyword>
<dbReference type="SUPFAM" id="SSF54768">
    <property type="entry name" value="dsRNA-binding domain-like"/>
    <property type="match status" value="1"/>
</dbReference>
<dbReference type="HOGENOM" id="CLU_2279505_0_0_1"/>